<dbReference type="GO" id="GO:0005524">
    <property type="term" value="F:ATP binding"/>
    <property type="evidence" value="ECO:0007669"/>
    <property type="project" value="UniProtKB-KW"/>
</dbReference>
<protein>
    <submittedName>
        <fullName evidence="10">UDP-N-acetylmuramoylalanine--D-glutamate ligase</fullName>
        <ecNumber evidence="10">6.3.2.9</ecNumber>
    </submittedName>
</protein>
<dbReference type="PANTHER" id="PTHR43692">
    <property type="entry name" value="UDP-N-ACETYLMURAMOYLALANINE--D-GLUTAMATE LIGASE"/>
    <property type="match status" value="1"/>
</dbReference>
<dbReference type="InterPro" id="IPR036615">
    <property type="entry name" value="Mur_ligase_C_dom_sf"/>
</dbReference>
<organism evidence="10">
    <name type="scientific">uncultured Gemmatimonadaceae bacterium</name>
    <dbReference type="NCBI Taxonomy" id="246130"/>
    <lineage>
        <taxon>Bacteria</taxon>
        <taxon>Pseudomonadati</taxon>
        <taxon>Gemmatimonadota</taxon>
        <taxon>Gemmatimonadia</taxon>
        <taxon>Gemmatimonadales</taxon>
        <taxon>Gemmatimonadaceae</taxon>
        <taxon>environmental samples</taxon>
    </lineage>
</organism>
<dbReference type="Pfam" id="PF08245">
    <property type="entry name" value="Mur_ligase_M"/>
    <property type="match status" value="1"/>
</dbReference>
<evidence type="ECO:0000259" key="9">
    <source>
        <dbReference type="Pfam" id="PF08245"/>
    </source>
</evidence>
<evidence type="ECO:0000256" key="7">
    <source>
        <dbReference type="ARBA" id="ARBA00022840"/>
    </source>
</evidence>
<dbReference type="PANTHER" id="PTHR43692:SF1">
    <property type="entry name" value="UDP-N-ACETYLMURAMOYLALANINE--D-GLUTAMATE LIGASE"/>
    <property type="match status" value="1"/>
</dbReference>
<name>A0A6J4MG62_9BACT</name>
<keyword evidence="7" id="KW-0067">ATP-binding</keyword>
<dbReference type="UniPathway" id="UPA00219"/>
<dbReference type="Gene3D" id="3.40.50.720">
    <property type="entry name" value="NAD(P)-binding Rossmann-like Domain"/>
    <property type="match status" value="1"/>
</dbReference>
<keyword evidence="3" id="KW-0963">Cytoplasm</keyword>
<accession>A0A6J4MG62</accession>
<dbReference type="PROSITE" id="PS01011">
    <property type="entry name" value="FOLYLPOLYGLU_SYNT_1"/>
    <property type="match status" value="1"/>
</dbReference>
<dbReference type="SUPFAM" id="SSF53244">
    <property type="entry name" value="MurD-like peptide ligases, peptide-binding domain"/>
    <property type="match status" value="1"/>
</dbReference>
<evidence type="ECO:0000256" key="8">
    <source>
        <dbReference type="ARBA" id="ARBA00023306"/>
    </source>
</evidence>
<gene>
    <name evidence="10" type="ORF">AVDCRST_MAG40-3230</name>
</gene>
<keyword evidence="4 10" id="KW-0436">Ligase</keyword>
<proteinExistence type="inferred from homology"/>
<keyword evidence="8" id="KW-0131">Cell cycle</keyword>
<evidence type="ECO:0000256" key="4">
    <source>
        <dbReference type="ARBA" id="ARBA00022598"/>
    </source>
</evidence>
<dbReference type="InterPro" id="IPR013221">
    <property type="entry name" value="Mur_ligase_cen"/>
</dbReference>
<dbReference type="GO" id="GO:0008764">
    <property type="term" value="F:UDP-N-acetylmuramoylalanine-D-glutamate ligase activity"/>
    <property type="evidence" value="ECO:0007669"/>
    <property type="project" value="UniProtKB-EC"/>
</dbReference>
<evidence type="ECO:0000256" key="5">
    <source>
        <dbReference type="ARBA" id="ARBA00022618"/>
    </source>
</evidence>
<dbReference type="GO" id="GO:0005737">
    <property type="term" value="C:cytoplasm"/>
    <property type="evidence" value="ECO:0007669"/>
    <property type="project" value="UniProtKB-SubCell"/>
</dbReference>
<dbReference type="InterPro" id="IPR005762">
    <property type="entry name" value="MurD"/>
</dbReference>
<keyword evidence="5" id="KW-0132">Cell division</keyword>
<dbReference type="EC" id="6.3.2.9" evidence="10"/>
<evidence type="ECO:0000256" key="3">
    <source>
        <dbReference type="ARBA" id="ARBA00022490"/>
    </source>
</evidence>
<dbReference type="Gene3D" id="3.40.1190.10">
    <property type="entry name" value="Mur-like, catalytic domain"/>
    <property type="match status" value="1"/>
</dbReference>
<sequence length="426" mass="44257">MNTNVFRGGPTGEIAVIGLGASGRAAAELLARDGHRVYASDAGKSDAAVAAARTVGLLGAAVDLGFHDLDRIARAALVVASPGVPPTAPPIAAALGAGVPVVSEIEIALHYLPGLRYIGVTGTNGKTTTTALLGHLLRALGHHAVEAGNIGLPLASVALMEPRPAWVALELSSFQLHDTPSVNPTVGVLTNLSPDHLDRYAGVDDYYADKRRLFANAHAGSRWVLNGDDAAVCEMARGVAGDARYFAVRQVVDADAGLVAHADPERPATLWLGDAPLLERDELALLGDHNVANALAAALAVVTADPAHNTPAARGRLADGLRSFRALEHRLELVGEHGGVQWINDSKATNVSSTLVAVQGMTRPFVLLLGGRHKGEPYTALAEPFRAHGLRVLAYGESAPIVEQDLGGLVPVERVGGSFADVVERA</sequence>
<dbReference type="AlphaFoldDB" id="A0A6J4MG62"/>
<dbReference type="SUPFAM" id="SSF53623">
    <property type="entry name" value="MurD-like peptide ligases, catalytic domain"/>
    <property type="match status" value="1"/>
</dbReference>
<dbReference type="Gene3D" id="3.90.190.20">
    <property type="entry name" value="Mur ligase, C-terminal domain"/>
    <property type="match status" value="1"/>
</dbReference>
<reference evidence="10" key="1">
    <citation type="submission" date="2020-02" db="EMBL/GenBank/DDBJ databases">
        <authorList>
            <person name="Meier V. D."/>
        </authorList>
    </citation>
    <scope>NUCLEOTIDE SEQUENCE</scope>
    <source>
        <strain evidence="10">AVDCRST_MAG40</strain>
    </source>
</reference>
<feature type="non-terminal residue" evidence="10">
    <location>
        <position position="426"/>
    </location>
</feature>
<dbReference type="GO" id="GO:0009252">
    <property type="term" value="P:peptidoglycan biosynthetic process"/>
    <property type="evidence" value="ECO:0007669"/>
    <property type="project" value="UniProtKB-UniPathway"/>
</dbReference>
<dbReference type="GO" id="GO:0008360">
    <property type="term" value="P:regulation of cell shape"/>
    <property type="evidence" value="ECO:0007669"/>
    <property type="project" value="InterPro"/>
</dbReference>
<dbReference type="GO" id="GO:0051301">
    <property type="term" value="P:cell division"/>
    <property type="evidence" value="ECO:0007669"/>
    <property type="project" value="UniProtKB-KW"/>
</dbReference>
<comment type="pathway">
    <text evidence="2">Cell wall biogenesis; peptidoglycan biosynthesis.</text>
</comment>
<dbReference type="SUPFAM" id="SSF51984">
    <property type="entry name" value="MurCD N-terminal domain"/>
    <property type="match status" value="1"/>
</dbReference>
<evidence type="ECO:0000256" key="1">
    <source>
        <dbReference type="ARBA" id="ARBA00004496"/>
    </source>
</evidence>
<dbReference type="Pfam" id="PF21799">
    <property type="entry name" value="MurD-like_N"/>
    <property type="match status" value="1"/>
</dbReference>
<comment type="subcellular location">
    <subcellularLocation>
        <location evidence="1">Cytoplasm</location>
    </subcellularLocation>
</comment>
<dbReference type="NCBIfam" id="TIGR01087">
    <property type="entry name" value="murD"/>
    <property type="match status" value="1"/>
</dbReference>
<evidence type="ECO:0000256" key="2">
    <source>
        <dbReference type="ARBA" id="ARBA00004752"/>
    </source>
</evidence>
<dbReference type="EMBL" id="CADCTX010000890">
    <property type="protein sequence ID" value="CAA9357078.1"/>
    <property type="molecule type" value="Genomic_DNA"/>
</dbReference>
<dbReference type="InterPro" id="IPR036565">
    <property type="entry name" value="Mur-like_cat_sf"/>
</dbReference>
<dbReference type="HAMAP" id="MF_00639">
    <property type="entry name" value="MurD"/>
    <property type="match status" value="1"/>
</dbReference>
<keyword evidence="6" id="KW-0547">Nucleotide-binding</keyword>
<evidence type="ECO:0000313" key="10">
    <source>
        <dbReference type="EMBL" id="CAA9357078.1"/>
    </source>
</evidence>
<evidence type="ECO:0000256" key="6">
    <source>
        <dbReference type="ARBA" id="ARBA00022741"/>
    </source>
</evidence>
<dbReference type="GO" id="GO:0004326">
    <property type="term" value="F:tetrahydrofolylpolyglutamate synthase activity"/>
    <property type="evidence" value="ECO:0007669"/>
    <property type="project" value="InterPro"/>
</dbReference>
<dbReference type="InterPro" id="IPR018109">
    <property type="entry name" value="Folylpolyglutamate_synth_CS"/>
</dbReference>
<feature type="domain" description="Mur ligase central" evidence="9">
    <location>
        <begin position="120"/>
        <end position="300"/>
    </location>
</feature>